<keyword evidence="2" id="KW-0964">Secreted</keyword>
<feature type="domain" description="Collagen IV NC1" evidence="8">
    <location>
        <begin position="70"/>
        <end position="173"/>
    </location>
</feature>
<accession>A0ABV0NMV9</accession>
<dbReference type="Proteomes" id="UP001476798">
    <property type="component" value="Unassembled WGS sequence"/>
</dbReference>
<evidence type="ECO:0000256" key="5">
    <source>
        <dbReference type="ARBA" id="ARBA00022869"/>
    </source>
</evidence>
<dbReference type="EMBL" id="JAHRIO010042733">
    <property type="protein sequence ID" value="MEQ2172749.1"/>
    <property type="molecule type" value="Genomic_DNA"/>
</dbReference>
<evidence type="ECO:0000313" key="9">
    <source>
        <dbReference type="EMBL" id="MEQ2172749.1"/>
    </source>
</evidence>
<name>A0ABV0NMV9_9TELE</name>
<keyword evidence="7" id="KW-1015">Disulfide bond</keyword>
<keyword evidence="6" id="KW-0176">Collagen</keyword>
<keyword evidence="4" id="KW-0677">Repeat</keyword>
<dbReference type="InterPro" id="IPR016187">
    <property type="entry name" value="CTDL_fold"/>
</dbReference>
<protein>
    <recommendedName>
        <fullName evidence="8">Collagen IV NC1 domain-containing protein</fullName>
    </recommendedName>
</protein>
<reference evidence="9 10" key="1">
    <citation type="submission" date="2021-06" db="EMBL/GenBank/DDBJ databases">
        <authorList>
            <person name="Palmer J.M."/>
        </authorList>
    </citation>
    <scope>NUCLEOTIDE SEQUENCE [LARGE SCALE GENOMIC DNA]</scope>
    <source>
        <strain evidence="9 10">GA_2019</strain>
        <tissue evidence="9">Muscle</tissue>
    </source>
</reference>
<proteinExistence type="predicted"/>
<dbReference type="SMART" id="SM00111">
    <property type="entry name" value="C4"/>
    <property type="match status" value="1"/>
</dbReference>
<dbReference type="PROSITE" id="PS51403">
    <property type="entry name" value="NC1_IV"/>
    <property type="match status" value="1"/>
</dbReference>
<evidence type="ECO:0000256" key="2">
    <source>
        <dbReference type="ARBA" id="ARBA00022525"/>
    </source>
</evidence>
<evidence type="ECO:0000256" key="7">
    <source>
        <dbReference type="ARBA" id="ARBA00023157"/>
    </source>
</evidence>
<keyword evidence="3" id="KW-0272">Extracellular matrix</keyword>
<sequence length="173" mass="19173">MFHDQILPVKCETQHVVRICLKLNGISIFIGLTERPLVCATGENGAKGQIGAKGPRGAQGEWGVPSGMNGFLFTRHSQDRIIPQCPPGSSFVFDGYSLLFINGYSRAHGQDLGTVGSCLQRFSTLPFLICEIAGECRYAERNDYSYWLSNIRDPQLQNQTSTDQETLQSKISR</sequence>
<evidence type="ECO:0000256" key="4">
    <source>
        <dbReference type="ARBA" id="ARBA00022737"/>
    </source>
</evidence>
<comment type="subcellular location">
    <subcellularLocation>
        <location evidence="1">Secreted</location>
        <location evidence="1">Extracellular space</location>
        <location evidence="1">Extracellular matrix</location>
        <location evidence="1">Basement membrane</location>
    </subcellularLocation>
</comment>
<dbReference type="Pfam" id="PF01413">
    <property type="entry name" value="C4"/>
    <property type="match status" value="1"/>
</dbReference>
<keyword evidence="5" id="KW-0084">Basement membrane</keyword>
<dbReference type="Gene3D" id="2.170.240.10">
    <property type="entry name" value="Collagen IV, non-collagenous"/>
    <property type="match status" value="1"/>
</dbReference>
<dbReference type="InterPro" id="IPR036954">
    <property type="entry name" value="Collagen_IV_NC_sf"/>
</dbReference>
<dbReference type="InterPro" id="IPR001442">
    <property type="entry name" value="Collagen_IV_NC"/>
</dbReference>
<evidence type="ECO:0000256" key="1">
    <source>
        <dbReference type="ARBA" id="ARBA00004302"/>
    </source>
</evidence>
<evidence type="ECO:0000259" key="8">
    <source>
        <dbReference type="PROSITE" id="PS51403"/>
    </source>
</evidence>
<gene>
    <name evidence="9" type="ORF">GOODEAATRI_024511</name>
</gene>
<keyword evidence="10" id="KW-1185">Reference proteome</keyword>
<organism evidence="9 10">
    <name type="scientific">Goodea atripinnis</name>
    <dbReference type="NCBI Taxonomy" id="208336"/>
    <lineage>
        <taxon>Eukaryota</taxon>
        <taxon>Metazoa</taxon>
        <taxon>Chordata</taxon>
        <taxon>Craniata</taxon>
        <taxon>Vertebrata</taxon>
        <taxon>Euteleostomi</taxon>
        <taxon>Actinopterygii</taxon>
        <taxon>Neopterygii</taxon>
        <taxon>Teleostei</taxon>
        <taxon>Neoteleostei</taxon>
        <taxon>Acanthomorphata</taxon>
        <taxon>Ovalentaria</taxon>
        <taxon>Atherinomorphae</taxon>
        <taxon>Cyprinodontiformes</taxon>
        <taxon>Goodeidae</taxon>
        <taxon>Goodea</taxon>
    </lineage>
</organism>
<dbReference type="SUPFAM" id="SSF56436">
    <property type="entry name" value="C-type lectin-like"/>
    <property type="match status" value="1"/>
</dbReference>
<evidence type="ECO:0000256" key="3">
    <source>
        <dbReference type="ARBA" id="ARBA00022530"/>
    </source>
</evidence>
<comment type="caution">
    <text evidence="9">The sequence shown here is derived from an EMBL/GenBank/DDBJ whole genome shotgun (WGS) entry which is preliminary data.</text>
</comment>
<evidence type="ECO:0000256" key="6">
    <source>
        <dbReference type="ARBA" id="ARBA00023119"/>
    </source>
</evidence>
<evidence type="ECO:0000313" key="10">
    <source>
        <dbReference type="Proteomes" id="UP001476798"/>
    </source>
</evidence>